<dbReference type="Gene3D" id="3.40.50.720">
    <property type="entry name" value="NAD(P)-binding Rossmann-like Domain"/>
    <property type="match status" value="1"/>
</dbReference>
<dbReference type="AlphaFoldDB" id="A0ABD3SHR4"/>
<keyword evidence="2" id="KW-1185">Reference proteome</keyword>
<evidence type="ECO:0000313" key="2">
    <source>
        <dbReference type="Proteomes" id="UP001530377"/>
    </source>
</evidence>
<name>A0ABD3SHR4_9STRA</name>
<dbReference type="Gene3D" id="3.40.50.10860">
    <property type="entry name" value="Leucine Dehydrogenase, chain A, domain 1"/>
    <property type="match status" value="1"/>
</dbReference>
<gene>
    <name evidence="1" type="ORF">ACHAXA_005467</name>
</gene>
<evidence type="ECO:0000313" key="1">
    <source>
        <dbReference type="EMBL" id="KAL3823885.1"/>
    </source>
</evidence>
<dbReference type="Proteomes" id="UP001530377">
    <property type="component" value="Unassembled WGS sequence"/>
</dbReference>
<comment type="caution">
    <text evidence="1">The sequence shown here is derived from an EMBL/GenBank/DDBJ whole genome shotgun (WGS) entry which is preliminary data.</text>
</comment>
<sequence length="191" mass="20798">MAAGLERAIRDANARSDVHGILVFYPVHDKLVDVSRGPTWTSDGGGGGGRTYKDRNNGVYYRSMDDYFRDMVASHKDVEGYRGGGGGGGYYSRTTTGGPVQRVSPGVTVEQCVRRSSVIVSGVPSNTFTVPTEWIPNNSTVINVAAESNFDERTLIEDASRGVTYVPHVGRVTVAALEYNLINLHRKFHSK</sequence>
<organism evidence="1 2">
    <name type="scientific">Cyclostephanos tholiformis</name>
    <dbReference type="NCBI Taxonomy" id="382380"/>
    <lineage>
        <taxon>Eukaryota</taxon>
        <taxon>Sar</taxon>
        <taxon>Stramenopiles</taxon>
        <taxon>Ochrophyta</taxon>
        <taxon>Bacillariophyta</taxon>
        <taxon>Coscinodiscophyceae</taxon>
        <taxon>Thalassiosirophycidae</taxon>
        <taxon>Stephanodiscales</taxon>
        <taxon>Stephanodiscaceae</taxon>
        <taxon>Cyclostephanos</taxon>
    </lineage>
</organism>
<dbReference type="EMBL" id="JALLPB020000027">
    <property type="protein sequence ID" value="KAL3823885.1"/>
    <property type="molecule type" value="Genomic_DNA"/>
</dbReference>
<proteinExistence type="predicted"/>
<protein>
    <submittedName>
        <fullName evidence="1">Uncharacterized protein</fullName>
    </submittedName>
</protein>
<accession>A0ABD3SHR4</accession>
<reference evidence="1 2" key="1">
    <citation type="submission" date="2024-10" db="EMBL/GenBank/DDBJ databases">
        <title>Updated reference genomes for cyclostephanoid diatoms.</title>
        <authorList>
            <person name="Roberts W.R."/>
            <person name="Alverson A.J."/>
        </authorList>
    </citation>
    <scope>NUCLEOTIDE SEQUENCE [LARGE SCALE GENOMIC DNA]</scope>
    <source>
        <strain evidence="1 2">AJA228-03</strain>
    </source>
</reference>